<accession>A0ABT0K590</accession>
<keyword evidence="9" id="KW-1185">Reference proteome</keyword>
<dbReference type="RefSeq" id="WP_248826994.1">
    <property type="nucleotide sequence ID" value="NZ_JALKFT010000053.1"/>
</dbReference>
<dbReference type="PANTHER" id="PTHR43880">
    <property type="entry name" value="ALCOHOL DEHYDROGENASE"/>
    <property type="match status" value="1"/>
</dbReference>
<comment type="similarity">
    <text evidence="1 6">Belongs to the zinc-containing alcohol dehydrogenase family.</text>
</comment>
<reference evidence="8 9" key="1">
    <citation type="submission" date="2022-04" db="EMBL/GenBank/DDBJ databases">
        <title>Genome diversity in the genus Frankia.</title>
        <authorList>
            <person name="Carlos-Shanley C."/>
            <person name="Hahn D."/>
        </authorList>
    </citation>
    <scope>NUCLEOTIDE SEQUENCE [LARGE SCALE GENOMIC DNA]</scope>
    <source>
        <strain evidence="8 9">Ag45/Mut15</strain>
    </source>
</reference>
<dbReference type="InterPro" id="IPR036291">
    <property type="entry name" value="NAD(P)-bd_dom_sf"/>
</dbReference>
<dbReference type="SUPFAM" id="SSF51735">
    <property type="entry name" value="NAD(P)-binding Rossmann-fold domains"/>
    <property type="match status" value="1"/>
</dbReference>
<keyword evidence="5" id="KW-0520">NAD</keyword>
<dbReference type="EMBL" id="JALKFT010000053">
    <property type="protein sequence ID" value="MCK9878938.1"/>
    <property type="molecule type" value="Genomic_DNA"/>
</dbReference>
<dbReference type="CDD" id="cd08279">
    <property type="entry name" value="Zn_ADH_class_III"/>
    <property type="match status" value="1"/>
</dbReference>
<dbReference type="PROSITE" id="PS00059">
    <property type="entry name" value="ADH_ZINC"/>
    <property type="match status" value="1"/>
</dbReference>
<evidence type="ECO:0000256" key="4">
    <source>
        <dbReference type="ARBA" id="ARBA00023002"/>
    </source>
</evidence>
<dbReference type="GO" id="GO:0016491">
    <property type="term" value="F:oxidoreductase activity"/>
    <property type="evidence" value="ECO:0007669"/>
    <property type="project" value="UniProtKB-KW"/>
</dbReference>
<evidence type="ECO:0000256" key="1">
    <source>
        <dbReference type="ARBA" id="ARBA00008072"/>
    </source>
</evidence>
<dbReference type="InterPro" id="IPR020843">
    <property type="entry name" value="ER"/>
</dbReference>
<comment type="cofactor">
    <cofactor evidence="6">
        <name>Zn(2+)</name>
        <dbReference type="ChEBI" id="CHEBI:29105"/>
    </cofactor>
</comment>
<dbReference type="Gene3D" id="3.40.50.720">
    <property type="entry name" value="NAD(P)-binding Rossmann-like Domain"/>
    <property type="match status" value="1"/>
</dbReference>
<organism evidence="8 9">
    <name type="scientific">Frankia umida</name>
    <dbReference type="NCBI Taxonomy" id="573489"/>
    <lineage>
        <taxon>Bacteria</taxon>
        <taxon>Bacillati</taxon>
        <taxon>Actinomycetota</taxon>
        <taxon>Actinomycetes</taxon>
        <taxon>Frankiales</taxon>
        <taxon>Frankiaceae</taxon>
        <taxon>Frankia</taxon>
    </lineage>
</organism>
<keyword evidence="2 6" id="KW-0479">Metal-binding</keyword>
<protein>
    <submittedName>
        <fullName evidence="8">NDMA-dependent alcohol dehydrogenase</fullName>
        <ecNumber evidence="8">1.1.99.36</ecNumber>
    </submittedName>
</protein>
<proteinExistence type="inferred from homology"/>
<comment type="caution">
    <text evidence="8">The sequence shown here is derived from an EMBL/GenBank/DDBJ whole genome shotgun (WGS) entry which is preliminary data.</text>
</comment>
<dbReference type="InterPro" id="IPR013149">
    <property type="entry name" value="ADH-like_C"/>
</dbReference>
<evidence type="ECO:0000256" key="5">
    <source>
        <dbReference type="ARBA" id="ARBA00023027"/>
    </source>
</evidence>
<keyword evidence="3 6" id="KW-0862">Zinc</keyword>
<dbReference type="PANTHER" id="PTHR43880:SF12">
    <property type="entry name" value="ALCOHOL DEHYDROGENASE CLASS-3"/>
    <property type="match status" value="1"/>
</dbReference>
<evidence type="ECO:0000256" key="6">
    <source>
        <dbReference type="RuleBase" id="RU361277"/>
    </source>
</evidence>
<evidence type="ECO:0000256" key="3">
    <source>
        <dbReference type="ARBA" id="ARBA00022833"/>
    </source>
</evidence>
<dbReference type="InterPro" id="IPR023921">
    <property type="entry name" value="ADH_Zn_actinomycetes"/>
</dbReference>
<keyword evidence="4 8" id="KW-0560">Oxidoreductase</keyword>
<dbReference type="NCBIfam" id="TIGR03989">
    <property type="entry name" value="Rxyl_3153"/>
    <property type="match status" value="1"/>
</dbReference>
<dbReference type="Pfam" id="PF00107">
    <property type="entry name" value="ADH_zinc_N"/>
    <property type="match status" value="1"/>
</dbReference>
<gene>
    <name evidence="8" type="ORF">MXD59_24790</name>
</gene>
<dbReference type="InterPro" id="IPR002328">
    <property type="entry name" value="ADH_Zn_CS"/>
</dbReference>
<evidence type="ECO:0000313" key="9">
    <source>
        <dbReference type="Proteomes" id="UP001201873"/>
    </source>
</evidence>
<dbReference type="EC" id="1.1.99.36" evidence="8"/>
<dbReference type="Pfam" id="PF08240">
    <property type="entry name" value="ADH_N"/>
    <property type="match status" value="1"/>
</dbReference>
<dbReference type="InterPro" id="IPR011032">
    <property type="entry name" value="GroES-like_sf"/>
</dbReference>
<evidence type="ECO:0000256" key="2">
    <source>
        <dbReference type="ARBA" id="ARBA00022723"/>
    </source>
</evidence>
<feature type="domain" description="Enoyl reductase (ER)" evidence="7">
    <location>
        <begin position="12"/>
        <end position="368"/>
    </location>
</feature>
<name>A0ABT0K590_9ACTN</name>
<dbReference type="Proteomes" id="UP001201873">
    <property type="component" value="Unassembled WGS sequence"/>
</dbReference>
<dbReference type="Gene3D" id="3.90.180.10">
    <property type="entry name" value="Medium-chain alcohol dehydrogenases, catalytic domain"/>
    <property type="match status" value="1"/>
</dbReference>
<dbReference type="SMART" id="SM00829">
    <property type="entry name" value="PKS_ER"/>
    <property type="match status" value="1"/>
</dbReference>
<evidence type="ECO:0000259" key="7">
    <source>
        <dbReference type="SMART" id="SM00829"/>
    </source>
</evidence>
<evidence type="ECO:0000313" key="8">
    <source>
        <dbReference type="EMBL" id="MCK9878938.1"/>
    </source>
</evidence>
<sequence length="372" mass="39578">MRTRAAVLWETGQDWKIEEVDIDAPGPGEVVVDMMACGMCHSDEHVRTGDLPVPHFPFIGGHEGAGEVVEVGAGVTSVAVGDHVALSFVPACGRCRWCSQGMSYLCDEGAKLFQVGMMADNRIAHRIGDRAIARFSQLGAFSERQLLSEQSVVKVDPDIPWHAVALVSCGVATGFGSAVDRAGTRPGDVVVVVGVGGVGVSAVQGASLAGASRIITVDPLASRREASKIFGATDTFASMAEALQPVRELTRGVMADRVILSPSTLHGSMIEPGLQLTRKGGVCCLTGIAPQAESDAQLNAFTFAMMNKTLVGTIYGSRSPRERIPYLLDLYRQGRLKLDEMVTRTYPLDQVNQGYADQASGDIVRGVITFQD</sequence>
<dbReference type="SUPFAM" id="SSF50129">
    <property type="entry name" value="GroES-like"/>
    <property type="match status" value="2"/>
</dbReference>
<dbReference type="InterPro" id="IPR013154">
    <property type="entry name" value="ADH-like_N"/>
</dbReference>